<feature type="compositionally biased region" description="Basic and acidic residues" evidence="1">
    <location>
        <begin position="20"/>
        <end position="31"/>
    </location>
</feature>
<dbReference type="PANTHER" id="PTHR47495:SF2">
    <property type="entry name" value="ALDEHYDE DEHYDROGENASE"/>
    <property type="match status" value="1"/>
</dbReference>
<dbReference type="InterPro" id="IPR008274">
    <property type="entry name" value="AldOxase/xan_DH_MoCoBD1"/>
</dbReference>
<gene>
    <name evidence="3" type="ORF">FCL38_17135</name>
</gene>
<dbReference type="SUPFAM" id="SSF56003">
    <property type="entry name" value="Molybdenum cofactor-binding domain"/>
    <property type="match status" value="2"/>
</dbReference>
<feature type="compositionally biased region" description="Basic and acidic residues" evidence="1">
    <location>
        <begin position="1"/>
        <end position="11"/>
    </location>
</feature>
<dbReference type="Gene3D" id="3.90.1170.50">
    <property type="entry name" value="Aldehyde oxidase/xanthine dehydrogenase, a/b hammerhead"/>
    <property type="match status" value="1"/>
</dbReference>
<sequence>MRLLPIRDADGRSLAAGRESQADRPADRCGDDEHLPLRYLPAGQGCAAGSPHDRHQEGANMTARDFSRRSFIKAAAMLSAGAYVLAFADGTAAAGQDKSVLTLNYLRIAPDGTVTVISPVAEIGQGTSTALPMVVADALDADWQLVRFELAAVAPQFNSPILRTQLTGASTGVSGFHDLYRDAGATARTMLIAAAARQWKVPADECVTETGKVLHPKSGRSLGYGELASRAAAEPVPTDISKVARKGKVLVKTPVQRLDIPAKVNGTAQFAIDIRLPDMLYATVVACPVFGGTLVRDARADVLKQKGIKGVYDLPDAVAIVADRWWTAHRARDMLAAEWRAGKHAQVNDKSISAQFWRDLDGSDGVLVKAVGTPAETIKTAREKISARYEVPFLAHATMEPMSCVARVHGNSCEVWVGSQRPDKARDVAASLLGLAPGAVTIHPVLGGGGFGRRQEADFVAQAVLLAKEFPGRPVKLVWSREEDTQHDFYRPAGVSEMSAGVNGKEVVAFRHKQATPTILPRTFPDFMGEFDSVVTDNIFSLYGFPHQDGRWVRSETPVPTGMWRSVGASQTVFAIESFIDELAAKTGADPYRFRRRLLASDPRALAVLDRLAAISGWGKPLPGKRAIGLAISHKHLDCLVGQSAEVSIEDGQVVVHRICTVADPGKLINPDTARAQMEGAAIWGLSAALFGKISIAEGRVQESNFHDYRVVRLAESPAFTTEIIESGAPFEGMGEGGAPGIAPAVCNAIFRLTGKRIRTLPIADQLASRKDTA</sequence>
<evidence type="ECO:0000313" key="4">
    <source>
        <dbReference type="Proteomes" id="UP000298763"/>
    </source>
</evidence>
<dbReference type="Pfam" id="PF20256">
    <property type="entry name" value="MoCoBD_2"/>
    <property type="match status" value="2"/>
</dbReference>
<dbReference type="Gene3D" id="3.30.365.10">
    <property type="entry name" value="Aldehyde oxidase/xanthine dehydrogenase, molybdopterin binding domain"/>
    <property type="match status" value="3"/>
</dbReference>
<dbReference type="Proteomes" id="UP000298763">
    <property type="component" value="Chromosome"/>
</dbReference>
<evidence type="ECO:0000259" key="2">
    <source>
        <dbReference type="SMART" id="SM01008"/>
    </source>
</evidence>
<dbReference type="InterPro" id="IPR046867">
    <property type="entry name" value="AldOxase/xan_DH_MoCoBD2"/>
</dbReference>
<dbReference type="PIRSF" id="PIRSF036389">
    <property type="entry name" value="IOR_B"/>
    <property type="match status" value="1"/>
</dbReference>
<dbReference type="PROSITE" id="PS51318">
    <property type="entry name" value="TAT"/>
    <property type="match status" value="1"/>
</dbReference>
<dbReference type="InterPro" id="IPR000674">
    <property type="entry name" value="Ald_Oxase/Xan_DH_a/b"/>
</dbReference>
<evidence type="ECO:0000256" key="1">
    <source>
        <dbReference type="SAM" id="MobiDB-lite"/>
    </source>
</evidence>
<protein>
    <submittedName>
        <fullName evidence="3">Xanthine dehydrogenase family protein molybdopterin-binding subunit</fullName>
    </submittedName>
</protein>
<feature type="region of interest" description="Disordered" evidence="1">
    <location>
        <begin position="1"/>
        <end position="31"/>
    </location>
</feature>
<accession>A0ABX5UJM6</accession>
<evidence type="ECO:0000313" key="3">
    <source>
        <dbReference type="EMBL" id="QCP11946.1"/>
    </source>
</evidence>
<feature type="domain" description="Aldehyde oxidase/xanthine dehydrogenase a/b hammerhead" evidence="2">
    <location>
        <begin position="265"/>
        <end position="343"/>
    </location>
</feature>
<proteinExistence type="predicted"/>
<dbReference type="PANTHER" id="PTHR47495">
    <property type="entry name" value="ALDEHYDE DEHYDROGENASE"/>
    <property type="match status" value="1"/>
</dbReference>
<organism evidence="3 4">
    <name type="scientific">Pseudoduganella umbonata</name>
    <dbReference type="NCBI Taxonomy" id="864828"/>
    <lineage>
        <taxon>Bacteria</taxon>
        <taxon>Pseudomonadati</taxon>
        <taxon>Pseudomonadota</taxon>
        <taxon>Betaproteobacteria</taxon>
        <taxon>Burkholderiales</taxon>
        <taxon>Oxalobacteraceae</taxon>
        <taxon>Telluria group</taxon>
        <taxon>Pseudoduganella</taxon>
    </lineage>
</organism>
<dbReference type="InterPro" id="IPR012368">
    <property type="entry name" value="OxRdtase_Mopterin-bd_su_IorB"/>
</dbReference>
<reference evidence="3 4" key="1">
    <citation type="submission" date="2019-05" db="EMBL/GenBank/DDBJ databases">
        <title>Draft Genome Sequences of Six Type Strains of the Genus Massilia.</title>
        <authorList>
            <person name="Miess H."/>
            <person name="Frediansyhah A."/>
            <person name="Gross H."/>
        </authorList>
    </citation>
    <scope>NUCLEOTIDE SEQUENCE [LARGE SCALE GENOMIC DNA]</scope>
    <source>
        <strain evidence="3 4">DSMZ 26121</strain>
    </source>
</reference>
<name>A0ABX5UJM6_9BURK</name>
<dbReference type="Pfam" id="PF02738">
    <property type="entry name" value="MoCoBD_1"/>
    <property type="match status" value="1"/>
</dbReference>
<dbReference type="InterPro" id="IPR006311">
    <property type="entry name" value="TAT_signal"/>
</dbReference>
<dbReference type="InterPro" id="IPR037165">
    <property type="entry name" value="AldOxase/xan_DH_Mopterin-bd_sf"/>
</dbReference>
<keyword evidence="4" id="KW-1185">Reference proteome</keyword>
<dbReference type="InterPro" id="IPR052516">
    <property type="entry name" value="N-heterocyclic_Hydroxylase"/>
</dbReference>
<dbReference type="SMART" id="SM01008">
    <property type="entry name" value="Ald_Xan_dh_C"/>
    <property type="match status" value="1"/>
</dbReference>
<dbReference type="EMBL" id="CP040017">
    <property type="protein sequence ID" value="QCP11946.1"/>
    <property type="molecule type" value="Genomic_DNA"/>
</dbReference>